<dbReference type="EMBL" id="JACSNV010000009">
    <property type="protein sequence ID" value="MBM6877993.1"/>
    <property type="molecule type" value="Genomic_DNA"/>
</dbReference>
<evidence type="ECO:0000313" key="11">
    <source>
        <dbReference type="EMBL" id="MBM6877993.1"/>
    </source>
</evidence>
<keyword evidence="7" id="KW-0406">Ion transport</keyword>
<feature type="transmembrane region" description="Helical" evidence="9">
    <location>
        <begin position="30"/>
        <end position="48"/>
    </location>
</feature>
<evidence type="ECO:0000256" key="5">
    <source>
        <dbReference type="ARBA" id="ARBA00022692"/>
    </source>
</evidence>
<comment type="subcellular location">
    <subcellularLocation>
        <location evidence="1">Cell membrane</location>
        <topology evidence="1">Multi-pass membrane protein</topology>
    </subcellularLocation>
</comment>
<evidence type="ECO:0000259" key="10">
    <source>
        <dbReference type="PROSITE" id="PS51202"/>
    </source>
</evidence>
<dbReference type="InterPro" id="IPR006153">
    <property type="entry name" value="Cation/H_exchanger_TM"/>
</dbReference>
<feature type="transmembrane region" description="Helical" evidence="9">
    <location>
        <begin position="163"/>
        <end position="182"/>
    </location>
</feature>
<keyword evidence="8 9" id="KW-0472">Membrane</keyword>
<evidence type="ECO:0000256" key="8">
    <source>
        <dbReference type="ARBA" id="ARBA00023136"/>
    </source>
</evidence>
<dbReference type="PANTHER" id="PTHR32507">
    <property type="entry name" value="NA(+)/H(+) ANTIPORTER 1"/>
    <property type="match status" value="1"/>
</dbReference>
<dbReference type="PANTHER" id="PTHR32507:SF7">
    <property type="entry name" value="K(+)_H(+) ANTIPORTER NHAP2"/>
    <property type="match status" value="1"/>
</dbReference>
<feature type="domain" description="RCK C-terminal" evidence="10">
    <location>
        <begin position="394"/>
        <end position="476"/>
    </location>
</feature>
<evidence type="ECO:0000256" key="9">
    <source>
        <dbReference type="SAM" id="Phobius"/>
    </source>
</evidence>
<dbReference type="NCBIfam" id="NF003716">
    <property type="entry name" value="PRK05326.1-3"/>
    <property type="match status" value="1"/>
</dbReference>
<keyword evidence="5 9" id="KW-0812">Transmembrane</keyword>
<feature type="transmembrane region" description="Helical" evidence="9">
    <location>
        <begin position="333"/>
        <end position="351"/>
    </location>
</feature>
<proteinExistence type="predicted"/>
<evidence type="ECO:0000256" key="6">
    <source>
        <dbReference type="ARBA" id="ARBA00022989"/>
    </source>
</evidence>
<evidence type="ECO:0000256" key="3">
    <source>
        <dbReference type="ARBA" id="ARBA00022449"/>
    </source>
</evidence>
<keyword evidence="6 9" id="KW-1133">Transmembrane helix</keyword>
<feature type="transmembrane region" description="Helical" evidence="9">
    <location>
        <begin position="85"/>
        <end position="106"/>
    </location>
</feature>
<dbReference type="PROSITE" id="PS51202">
    <property type="entry name" value="RCK_C"/>
    <property type="match status" value="1"/>
</dbReference>
<feature type="transmembrane region" description="Helical" evidence="9">
    <location>
        <begin position="54"/>
        <end position="73"/>
    </location>
</feature>
<dbReference type="NCBIfam" id="NF003715">
    <property type="entry name" value="PRK05326.1-2"/>
    <property type="match status" value="1"/>
</dbReference>
<gene>
    <name evidence="11" type="ORF">H9X83_07450</name>
</gene>
<protein>
    <submittedName>
        <fullName evidence="11">Potassium/proton antiporter</fullName>
    </submittedName>
</protein>
<dbReference type="Pfam" id="PF00999">
    <property type="entry name" value="Na_H_Exchanger"/>
    <property type="match status" value="1"/>
</dbReference>
<comment type="caution">
    <text evidence="11">The sequence shown here is derived from an EMBL/GenBank/DDBJ whole genome shotgun (WGS) entry which is preliminary data.</text>
</comment>
<dbReference type="Pfam" id="PF02080">
    <property type="entry name" value="TrkA_C"/>
    <property type="match status" value="2"/>
</dbReference>
<feature type="transmembrane region" description="Helical" evidence="9">
    <location>
        <begin position="297"/>
        <end position="321"/>
    </location>
</feature>
<feature type="transmembrane region" description="Helical" evidence="9">
    <location>
        <begin position="357"/>
        <end position="379"/>
    </location>
</feature>
<dbReference type="Gene3D" id="3.30.70.1450">
    <property type="entry name" value="Regulator of K+ conductance, C-terminal domain"/>
    <property type="match status" value="2"/>
</dbReference>
<evidence type="ECO:0000256" key="2">
    <source>
        <dbReference type="ARBA" id="ARBA00022448"/>
    </source>
</evidence>
<accession>A0ABS2GBK9</accession>
<dbReference type="InterPro" id="IPR006037">
    <property type="entry name" value="RCK_C"/>
</dbReference>
<evidence type="ECO:0000256" key="1">
    <source>
        <dbReference type="ARBA" id="ARBA00004651"/>
    </source>
</evidence>
<sequence length="529" mass="57161">MNEVLLLSGIVIMICILAHRLTFRLGVPSLLVFLVLGMFFGVDGALQISFSDYGLSEIVCSAALIFIMFYGGFGTNFKEARSIAVPATLLSTAGVVLTAGLVGAFVHYVLGVNWLESLLIGSVISSTDAASVFSILRSRKLNLKHHTASMLEMESGSNDPMSYMLTLLFISLLGGEGISVPLLLLKQILIGGLFGLVLGKIVVFVLNRCNFYIAQGNTIFLFATALLAYALPSALGGNGYLSAYLCGILMGNSYLPRKRDLVLMFDVLTGVAQMIIFFLLGLLVTPSELGAVFLPSLLIMVFLTFIARPVAVAAVLVPFGAPKEQIALVSWSGLRGAASIVFAIQAMLHGASHEFNLFNLVFCIVLLSISFQGSLLAPLAHKLNMIDEKADVRKTFNDYQEESDVTFAKISIGENHPWANLPLRDAPMPPELLVVLILRQNSSLIPNGSTVLLPGDLLVIAGQEFEDRDNMTLYEVSIDKTHKWKGKSLKELALPKGTLIVMIQNKAGTIIPDGNSVIQSEDTLVIAKF</sequence>
<feature type="transmembrane region" description="Helical" evidence="9">
    <location>
        <begin position="262"/>
        <end position="285"/>
    </location>
</feature>
<keyword evidence="4" id="KW-1003">Cell membrane</keyword>
<evidence type="ECO:0000256" key="4">
    <source>
        <dbReference type="ARBA" id="ARBA00022475"/>
    </source>
</evidence>
<dbReference type="Proteomes" id="UP000729290">
    <property type="component" value="Unassembled WGS sequence"/>
</dbReference>
<keyword evidence="12" id="KW-1185">Reference proteome</keyword>
<keyword evidence="2" id="KW-0813">Transport</keyword>
<dbReference type="Gene3D" id="1.20.1530.20">
    <property type="match status" value="1"/>
</dbReference>
<organism evidence="11 12">
    <name type="scientific">Anaerotignum lactatifermentans</name>
    <dbReference type="NCBI Taxonomy" id="160404"/>
    <lineage>
        <taxon>Bacteria</taxon>
        <taxon>Bacillati</taxon>
        <taxon>Bacillota</taxon>
        <taxon>Clostridia</taxon>
        <taxon>Lachnospirales</taxon>
        <taxon>Anaerotignaceae</taxon>
        <taxon>Anaerotignum</taxon>
    </lineage>
</organism>
<dbReference type="RefSeq" id="WP_205133786.1">
    <property type="nucleotide sequence ID" value="NZ_JACSNT010000008.1"/>
</dbReference>
<feature type="transmembrane region" description="Helical" evidence="9">
    <location>
        <begin position="211"/>
        <end position="231"/>
    </location>
</feature>
<dbReference type="SUPFAM" id="SSF116726">
    <property type="entry name" value="TrkA C-terminal domain-like"/>
    <property type="match status" value="2"/>
</dbReference>
<dbReference type="InterPro" id="IPR038770">
    <property type="entry name" value="Na+/solute_symporter_sf"/>
</dbReference>
<dbReference type="InterPro" id="IPR036721">
    <property type="entry name" value="RCK_C_sf"/>
</dbReference>
<feature type="transmembrane region" description="Helical" evidence="9">
    <location>
        <begin position="6"/>
        <end position="23"/>
    </location>
</feature>
<evidence type="ECO:0000256" key="7">
    <source>
        <dbReference type="ARBA" id="ARBA00023065"/>
    </source>
</evidence>
<reference evidence="11 12" key="1">
    <citation type="journal article" date="2021" name="Sci. Rep.">
        <title>The distribution of antibiotic resistance genes in chicken gut microbiota commensals.</title>
        <authorList>
            <person name="Juricova H."/>
            <person name="Matiasovicova J."/>
            <person name="Kubasova T."/>
            <person name="Cejkova D."/>
            <person name="Rychlik I."/>
        </authorList>
    </citation>
    <scope>NUCLEOTIDE SEQUENCE [LARGE SCALE GENOMIC DNA]</scope>
    <source>
        <strain evidence="11 12">An431b</strain>
    </source>
</reference>
<keyword evidence="3" id="KW-0050">Antiport</keyword>
<name>A0ABS2GBK9_9FIRM</name>
<feature type="transmembrane region" description="Helical" evidence="9">
    <location>
        <begin position="188"/>
        <end position="206"/>
    </location>
</feature>
<evidence type="ECO:0000313" key="12">
    <source>
        <dbReference type="Proteomes" id="UP000729290"/>
    </source>
</evidence>